<comment type="subcellular location">
    <subcellularLocation>
        <location evidence="1">Chromosome</location>
        <location evidence="1">Centromere</location>
        <location evidence="1">Kinetochore</location>
    </subcellularLocation>
    <subcellularLocation>
        <location evidence="18">Nucleus</location>
        <location evidence="18">Nuclear pore complex</location>
    </subcellularLocation>
    <subcellularLocation>
        <location evidence="18">Nucleus membrane</location>
    </subcellularLocation>
</comment>
<dbReference type="FunFam" id="1.10.3450.20:FF:000001">
    <property type="entry name" value="Nuclear pore complex protein"/>
    <property type="match status" value="1"/>
</dbReference>
<evidence type="ECO:0000256" key="9">
    <source>
        <dbReference type="ARBA" id="ARBA00022927"/>
    </source>
</evidence>
<evidence type="ECO:0000256" key="5">
    <source>
        <dbReference type="ARBA" id="ARBA00022481"/>
    </source>
</evidence>
<evidence type="ECO:0000256" key="6">
    <source>
        <dbReference type="ARBA" id="ARBA00022553"/>
    </source>
</evidence>
<dbReference type="GO" id="GO:0031080">
    <property type="term" value="C:nuclear pore outer ring"/>
    <property type="evidence" value="ECO:0007669"/>
    <property type="project" value="TreeGrafter"/>
</dbReference>
<evidence type="ECO:0000256" key="17">
    <source>
        <dbReference type="ARBA" id="ARBA00063956"/>
    </source>
</evidence>
<evidence type="ECO:0000313" key="19">
    <source>
        <dbReference type="EMBL" id="PNF33216.1"/>
    </source>
</evidence>
<evidence type="ECO:0000256" key="3">
    <source>
        <dbReference type="ARBA" id="ARBA00022448"/>
    </source>
</evidence>
<dbReference type="OrthoDB" id="3098at2759"/>
<keyword evidence="13 18" id="KW-0472">Membrane</keyword>
<dbReference type="Proteomes" id="UP000235965">
    <property type="component" value="Unassembled WGS sequence"/>
</dbReference>
<evidence type="ECO:0000256" key="10">
    <source>
        <dbReference type="ARBA" id="ARBA00022990"/>
    </source>
</evidence>
<evidence type="ECO:0000256" key="8">
    <source>
        <dbReference type="ARBA" id="ARBA00022838"/>
    </source>
</evidence>
<dbReference type="FunCoup" id="A0A2J7QXA4">
    <property type="interactions" value="1736"/>
</dbReference>
<accession>A0A2J7QXA4</accession>
<evidence type="ECO:0000256" key="13">
    <source>
        <dbReference type="ARBA" id="ARBA00023136"/>
    </source>
</evidence>
<gene>
    <name evidence="19" type="ORF">B7P43_G11378</name>
</gene>
<dbReference type="InterPro" id="IPR007252">
    <property type="entry name" value="Nup84/Nup107"/>
</dbReference>
<keyword evidence="20" id="KW-1185">Reference proteome</keyword>
<comment type="caution">
    <text evidence="19">The sequence shown here is derived from an EMBL/GenBank/DDBJ whole genome shotgun (WGS) entry which is preliminary data.</text>
</comment>
<evidence type="ECO:0000256" key="11">
    <source>
        <dbReference type="ARBA" id="ARBA00023010"/>
    </source>
</evidence>
<dbReference type="GO" id="GO:0000973">
    <property type="term" value="P:post-transcriptional tethering of RNA polymerase II gene DNA at nuclear periphery"/>
    <property type="evidence" value="ECO:0007669"/>
    <property type="project" value="TreeGrafter"/>
</dbReference>
<evidence type="ECO:0000256" key="15">
    <source>
        <dbReference type="ARBA" id="ARBA00023328"/>
    </source>
</evidence>
<comment type="subunit">
    <text evidence="17">Part of the nuclear pore complex (NPC). Forms part of the Nup160 subcomplex in the nuclear pore which is composed of NUP160, NUP133, NUP107 and Nup96; this complex plays a role in RNA export and in tethering Nup98 and NUP153 to the nucleus. Does not interact with TPR. Interacts with ZNF106.</text>
</comment>
<protein>
    <recommendedName>
        <fullName evidence="18">Nuclear pore complex protein</fullName>
    </recommendedName>
</protein>
<dbReference type="GO" id="GO:0006606">
    <property type="term" value="P:protein import into nucleus"/>
    <property type="evidence" value="ECO:0007669"/>
    <property type="project" value="TreeGrafter"/>
</dbReference>
<dbReference type="EMBL" id="NEVH01009382">
    <property type="protein sequence ID" value="PNF33215.1"/>
    <property type="molecule type" value="Genomic_DNA"/>
</dbReference>
<dbReference type="PANTHER" id="PTHR13003:SF2">
    <property type="entry name" value="NUCLEAR PORE COMPLEX PROTEIN NUP107"/>
    <property type="match status" value="1"/>
</dbReference>
<dbReference type="InParanoid" id="A0A2J7QXA4"/>
<organism evidence="19 20">
    <name type="scientific">Cryptotermes secundus</name>
    <dbReference type="NCBI Taxonomy" id="105785"/>
    <lineage>
        <taxon>Eukaryota</taxon>
        <taxon>Metazoa</taxon>
        <taxon>Ecdysozoa</taxon>
        <taxon>Arthropoda</taxon>
        <taxon>Hexapoda</taxon>
        <taxon>Insecta</taxon>
        <taxon>Pterygota</taxon>
        <taxon>Neoptera</taxon>
        <taxon>Polyneoptera</taxon>
        <taxon>Dictyoptera</taxon>
        <taxon>Blattodea</taxon>
        <taxon>Blattoidea</taxon>
        <taxon>Termitoidae</taxon>
        <taxon>Kalotermitidae</taxon>
        <taxon>Cryptotermitinae</taxon>
        <taxon>Cryptotermes</taxon>
    </lineage>
</organism>
<proteinExistence type="inferred from homology"/>
<evidence type="ECO:0000256" key="14">
    <source>
        <dbReference type="ARBA" id="ARBA00023242"/>
    </source>
</evidence>
<keyword evidence="6" id="KW-0597">Phosphoprotein</keyword>
<keyword evidence="10" id="KW-0007">Acetylation</keyword>
<evidence type="ECO:0000313" key="20">
    <source>
        <dbReference type="Proteomes" id="UP000235965"/>
    </source>
</evidence>
<keyword evidence="7" id="KW-0509">mRNA transport</keyword>
<dbReference type="Pfam" id="PF04121">
    <property type="entry name" value="Nup84_Nup100"/>
    <property type="match status" value="1"/>
</dbReference>
<keyword evidence="5" id="KW-0488">Methylation</keyword>
<keyword evidence="11 18" id="KW-0811">Translocation</keyword>
<reference evidence="19 20" key="1">
    <citation type="submission" date="2017-12" db="EMBL/GenBank/DDBJ databases">
        <title>Hemimetabolous genomes reveal molecular basis of termite eusociality.</title>
        <authorList>
            <person name="Harrison M.C."/>
            <person name="Jongepier E."/>
            <person name="Robertson H.M."/>
            <person name="Arning N."/>
            <person name="Bitard-Feildel T."/>
            <person name="Chao H."/>
            <person name="Childers C.P."/>
            <person name="Dinh H."/>
            <person name="Doddapaneni H."/>
            <person name="Dugan S."/>
            <person name="Gowin J."/>
            <person name="Greiner C."/>
            <person name="Han Y."/>
            <person name="Hu H."/>
            <person name="Hughes D.S.T."/>
            <person name="Huylmans A.-K."/>
            <person name="Kemena C."/>
            <person name="Kremer L.P.M."/>
            <person name="Lee S.L."/>
            <person name="Lopez-Ezquerra A."/>
            <person name="Mallet L."/>
            <person name="Monroy-Kuhn J.M."/>
            <person name="Moser A."/>
            <person name="Murali S.C."/>
            <person name="Muzny D.M."/>
            <person name="Otani S."/>
            <person name="Piulachs M.-D."/>
            <person name="Poelchau M."/>
            <person name="Qu J."/>
            <person name="Schaub F."/>
            <person name="Wada-Katsumata A."/>
            <person name="Worley K.C."/>
            <person name="Xie Q."/>
            <person name="Ylla G."/>
            <person name="Poulsen M."/>
            <person name="Gibbs R.A."/>
            <person name="Schal C."/>
            <person name="Richards S."/>
            <person name="Belles X."/>
            <person name="Korb J."/>
            <person name="Bornberg-Bauer E."/>
        </authorList>
    </citation>
    <scope>NUCLEOTIDE SEQUENCE [LARGE SCALE GENOMIC DNA]</scope>
    <source>
        <tissue evidence="19">Whole body</tissue>
    </source>
</reference>
<dbReference type="Gene3D" id="1.10.3450.20">
    <property type="match status" value="1"/>
</dbReference>
<keyword evidence="14 18" id="KW-0539">Nucleus</keyword>
<dbReference type="FunFam" id="1.20.190.50:FF:000001">
    <property type="entry name" value="Nuclear pore complex protein"/>
    <property type="match status" value="1"/>
</dbReference>
<dbReference type="GO" id="GO:0006406">
    <property type="term" value="P:mRNA export from nucleus"/>
    <property type="evidence" value="ECO:0007669"/>
    <property type="project" value="TreeGrafter"/>
</dbReference>
<comment type="function">
    <text evidence="18">Functions as a component of the nuclear pore complex (NPC).</text>
</comment>
<dbReference type="Gene3D" id="1.20.190.50">
    <property type="match status" value="1"/>
</dbReference>
<evidence type="ECO:0000256" key="4">
    <source>
        <dbReference type="ARBA" id="ARBA00022454"/>
    </source>
</evidence>
<evidence type="ECO:0000256" key="2">
    <source>
        <dbReference type="ARBA" id="ARBA00009510"/>
    </source>
</evidence>
<evidence type="ECO:0000256" key="18">
    <source>
        <dbReference type="RuleBase" id="RU365072"/>
    </source>
</evidence>
<keyword evidence="15" id="KW-0137">Centromere</keyword>
<evidence type="ECO:0000256" key="1">
    <source>
        <dbReference type="ARBA" id="ARBA00004629"/>
    </source>
</evidence>
<comment type="function">
    <text evidence="16">Plays a role in the nuclear pore complex (NPC) assembly and/or maintenance. Required for the assembly of peripheral proteins into the NPC. May anchor NUP62 to the NPC. Involved in nephrogenesis.</text>
</comment>
<evidence type="ECO:0000256" key="16">
    <source>
        <dbReference type="ARBA" id="ARBA00056880"/>
    </source>
</evidence>
<sequence>MEFSPRISSTVKKTNADLEKSARLLDDALSSTGKSLLRVSRNIPQRRVLGSLRRGDGYGSDRYGTGGTPSKFLHNIHDISVTVGPDELSKLLHVSRGGALLTEQEPWKNAVDKLYVEFLESLQSHGTEQQVFDIVVDFIQTCSDRLDLLRDMEKKISQKVVPLSHREEWLENERNTWRLVYCLYQDRINSQLLSAQEQLNEEAMDIPLRQQSEKEIVQRLYKEDNMTRECQLVIDWLEQNASDQSREEARLKHFTDKTIAWENTLHQLQNQSTNIPYGSSRPIVSTLDPDAPLREGKPLHDIDMEDESRLVKEVFVQIRCGQLEEAQMLCMHTGQEWRAAALEGWRLHHDPNYETARGIDEVDKLPIEGNPNRDIWKLMAWRMAEDKRMPVYTRATFAALCGHLSALVDVCQSWEDLLWAHFRVLVDIRVEKEIRESSIRHYVDLPDVYWQNEMDIEEVFSEMAASKDTRIRNDALKMAHKVQQYLIMDQVGALMDEMEQWIKLNTEQKPQSLRFLSHLVLFLRLIGRAEKDHIGDAVLRAYVKELMQMREPHLVAHYVATLPQEDQVMLYAEFLTDITESGERELALAAAEDADLDIETITKTVVENIRNQEPGTELPDLQAELTAEDNAKVSALDWVVYYPSQRAEAVWQANALICHFLAVGKLEAARKTFNKIPVDSIDLIMKQYRVVADESLNPEGLTVTRNLPTRISSSIREYLCYKAYLDAQEGFSDWFQHYHHAKPSAPKLPTGEIPFTERVAYDHRHNQYKTELERWKMAMQQQTKTVKSQLYNILTFPEGGWLVDSGISETEDGDMNGEVSRHRKQMDDLRQLCIPKVVLLLHTVMHEMGEYTECVELGNLIACEQHKLYKVFTKVNLCELLGRISESSLALLDQKRDPWGHPVSS</sequence>
<dbReference type="GO" id="GO:0017056">
    <property type="term" value="F:structural constituent of nuclear pore"/>
    <property type="evidence" value="ECO:0007669"/>
    <property type="project" value="UniProtKB-UniRule"/>
</dbReference>
<dbReference type="GO" id="GO:0031965">
    <property type="term" value="C:nuclear membrane"/>
    <property type="evidence" value="ECO:0007669"/>
    <property type="project" value="UniProtKB-SubCell"/>
</dbReference>
<keyword evidence="3 18" id="KW-0813">Transport</keyword>
<evidence type="ECO:0000256" key="12">
    <source>
        <dbReference type="ARBA" id="ARBA00023132"/>
    </source>
</evidence>
<dbReference type="GO" id="GO:0000776">
    <property type="term" value="C:kinetochore"/>
    <property type="evidence" value="ECO:0007669"/>
    <property type="project" value="UniProtKB-KW"/>
</dbReference>
<comment type="similarity">
    <text evidence="2 18">Belongs to the nucleoporin Nup84/Nup107 family.</text>
</comment>
<keyword evidence="9" id="KW-0653">Protein transport</keyword>
<keyword evidence="8" id="KW-0995">Kinetochore</keyword>
<dbReference type="EMBL" id="NEVH01009382">
    <property type="protein sequence ID" value="PNF33216.1"/>
    <property type="molecule type" value="Genomic_DNA"/>
</dbReference>
<dbReference type="STRING" id="105785.A0A2J7QXA4"/>
<evidence type="ECO:0000256" key="7">
    <source>
        <dbReference type="ARBA" id="ARBA00022816"/>
    </source>
</evidence>
<dbReference type="AlphaFoldDB" id="A0A2J7QXA4"/>
<keyword evidence="12 18" id="KW-0906">Nuclear pore complex</keyword>
<dbReference type="PANTHER" id="PTHR13003">
    <property type="entry name" value="NUP107-RELATED"/>
    <property type="match status" value="1"/>
</dbReference>
<keyword evidence="4" id="KW-0158">Chromosome</keyword>
<name>A0A2J7QXA4_9NEOP</name>